<evidence type="ECO:0000259" key="12">
    <source>
        <dbReference type="PROSITE" id="PS50016"/>
    </source>
</evidence>
<dbReference type="Pfam" id="PF01424">
    <property type="entry name" value="R3H"/>
    <property type="match status" value="1"/>
</dbReference>
<dbReference type="PANTHER" id="PTHR12360">
    <property type="entry name" value="NUCLEAR TRANSCRIPTION FACTOR, X-BOX BINDING 1 NFX1"/>
    <property type="match status" value="1"/>
</dbReference>
<accession>A0A7R8YW00</accession>
<dbReference type="PROSITE" id="PS50089">
    <property type="entry name" value="ZF_RING_2"/>
    <property type="match status" value="1"/>
</dbReference>
<dbReference type="OrthoDB" id="6512771at2759"/>
<dbReference type="GO" id="GO:0005634">
    <property type="term" value="C:nucleus"/>
    <property type="evidence" value="ECO:0007669"/>
    <property type="project" value="UniProtKB-SubCell"/>
</dbReference>
<evidence type="ECO:0000259" key="13">
    <source>
        <dbReference type="PROSITE" id="PS50089"/>
    </source>
</evidence>
<feature type="compositionally biased region" description="Low complexity" evidence="11">
    <location>
        <begin position="170"/>
        <end position="190"/>
    </location>
</feature>
<feature type="domain" description="RING-type" evidence="13">
    <location>
        <begin position="268"/>
        <end position="315"/>
    </location>
</feature>
<keyword evidence="5 10" id="KW-0863">Zinc-finger</keyword>
<dbReference type="GO" id="GO:0008270">
    <property type="term" value="F:zinc ion binding"/>
    <property type="evidence" value="ECO:0007669"/>
    <property type="project" value="UniProtKB-KW"/>
</dbReference>
<dbReference type="InterPro" id="IPR034076">
    <property type="entry name" value="R3H_NF-X1"/>
</dbReference>
<comment type="similarity">
    <text evidence="2">Belongs to the NFX1 family.</text>
</comment>
<evidence type="ECO:0000259" key="14">
    <source>
        <dbReference type="PROSITE" id="PS51061"/>
    </source>
</evidence>
<evidence type="ECO:0000256" key="9">
    <source>
        <dbReference type="ARBA" id="ARBA00023242"/>
    </source>
</evidence>
<evidence type="ECO:0000256" key="8">
    <source>
        <dbReference type="ARBA" id="ARBA00023163"/>
    </source>
</evidence>
<keyword evidence="9" id="KW-0539">Nucleus</keyword>
<evidence type="ECO:0000256" key="10">
    <source>
        <dbReference type="PROSITE-ProRule" id="PRU00175"/>
    </source>
</evidence>
<feature type="domain" description="PHD-type" evidence="12">
    <location>
        <begin position="265"/>
        <end position="317"/>
    </location>
</feature>
<dbReference type="GO" id="GO:0000122">
    <property type="term" value="P:negative regulation of transcription by RNA polymerase II"/>
    <property type="evidence" value="ECO:0007669"/>
    <property type="project" value="TreeGrafter"/>
</dbReference>
<keyword evidence="6" id="KW-0862">Zinc</keyword>
<dbReference type="InterPro" id="IPR034078">
    <property type="entry name" value="NFX1_fam"/>
</dbReference>
<dbReference type="SMART" id="SM00393">
    <property type="entry name" value="R3H"/>
    <property type="match status" value="1"/>
</dbReference>
<keyword evidence="16" id="KW-1185">Reference proteome</keyword>
<feature type="compositionally biased region" description="Polar residues" evidence="11">
    <location>
        <begin position="218"/>
        <end position="229"/>
    </location>
</feature>
<evidence type="ECO:0000256" key="4">
    <source>
        <dbReference type="ARBA" id="ARBA00022737"/>
    </source>
</evidence>
<dbReference type="GO" id="GO:0000977">
    <property type="term" value="F:RNA polymerase II transcription regulatory region sequence-specific DNA binding"/>
    <property type="evidence" value="ECO:0007669"/>
    <property type="project" value="TreeGrafter"/>
</dbReference>
<evidence type="ECO:0000256" key="11">
    <source>
        <dbReference type="SAM" id="MobiDB-lite"/>
    </source>
</evidence>
<dbReference type="InterPro" id="IPR001374">
    <property type="entry name" value="R3H_dom"/>
</dbReference>
<dbReference type="FunCoup" id="A0A7R8YW00">
    <property type="interactions" value="2742"/>
</dbReference>
<dbReference type="InterPro" id="IPR036867">
    <property type="entry name" value="R3H_dom_sf"/>
</dbReference>
<dbReference type="PROSITE" id="PS50016">
    <property type="entry name" value="ZF_PHD_2"/>
    <property type="match status" value="1"/>
</dbReference>
<evidence type="ECO:0000256" key="5">
    <source>
        <dbReference type="ARBA" id="ARBA00022771"/>
    </source>
</evidence>
<keyword evidence="7" id="KW-0805">Transcription regulation</keyword>
<keyword evidence="8" id="KW-0804">Transcription</keyword>
<evidence type="ECO:0000313" key="15">
    <source>
        <dbReference type="EMBL" id="CAD7086311.1"/>
    </source>
</evidence>
<dbReference type="SUPFAM" id="SSF57850">
    <property type="entry name" value="RING/U-box"/>
    <property type="match status" value="1"/>
</dbReference>
<dbReference type="InParanoid" id="A0A7R8YW00"/>
<reference evidence="15 16" key="1">
    <citation type="submission" date="2020-11" db="EMBL/GenBank/DDBJ databases">
        <authorList>
            <person name="Wallbank WR R."/>
            <person name="Pardo Diaz C."/>
            <person name="Kozak K."/>
            <person name="Martin S."/>
            <person name="Jiggins C."/>
            <person name="Moest M."/>
            <person name="Warren A I."/>
            <person name="Generalovic N T."/>
            <person name="Byers J.R.P. K."/>
            <person name="Montejo-Kovacevich G."/>
            <person name="Yen C E."/>
        </authorList>
    </citation>
    <scope>NUCLEOTIDE SEQUENCE [LARGE SCALE GENOMIC DNA]</scope>
</reference>
<feature type="compositionally biased region" description="Basic and acidic residues" evidence="11">
    <location>
        <begin position="138"/>
        <end position="149"/>
    </location>
</feature>
<dbReference type="CDD" id="cd06008">
    <property type="entry name" value="NF-X1-zinc-finger"/>
    <property type="match status" value="7"/>
</dbReference>
<organism evidence="15 16">
    <name type="scientific">Hermetia illucens</name>
    <name type="common">Black soldier fly</name>
    <dbReference type="NCBI Taxonomy" id="343691"/>
    <lineage>
        <taxon>Eukaryota</taxon>
        <taxon>Metazoa</taxon>
        <taxon>Ecdysozoa</taxon>
        <taxon>Arthropoda</taxon>
        <taxon>Hexapoda</taxon>
        <taxon>Insecta</taxon>
        <taxon>Pterygota</taxon>
        <taxon>Neoptera</taxon>
        <taxon>Endopterygota</taxon>
        <taxon>Diptera</taxon>
        <taxon>Brachycera</taxon>
        <taxon>Stratiomyomorpha</taxon>
        <taxon>Stratiomyidae</taxon>
        <taxon>Hermetiinae</taxon>
        <taxon>Hermetia</taxon>
    </lineage>
</organism>
<feature type="domain" description="R3H" evidence="14">
    <location>
        <begin position="889"/>
        <end position="954"/>
    </location>
</feature>
<dbReference type="SUPFAM" id="SSF82708">
    <property type="entry name" value="R3H domain"/>
    <property type="match status" value="1"/>
</dbReference>
<feature type="region of interest" description="Disordered" evidence="11">
    <location>
        <begin position="62"/>
        <end position="85"/>
    </location>
</feature>
<feature type="compositionally biased region" description="Basic and acidic residues" evidence="11">
    <location>
        <begin position="194"/>
        <end position="205"/>
    </location>
</feature>
<feature type="region of interest" description="Disordered" evidence="11">
    <location>
        <begin position="115"/>
        <end position="236"/>
    </location>
</feature>
<dbReference type="PANTHER" id="PTHR12360:SF12">
    <property type="entry name" value="TRANSCRIPTIONAL REPRESSOR NF-X1"/>
    <property type="match status" value="1"/>
</dbReference>
<dbReference type="Proteomes" id="UP000594454">
    <property type="component" value="Chromosome 3"/>
</dbReference>
<dbReference type="Gene3D" id="3.30.1370.50">
    <property type="entry name" value="R3H-like domain"/>
    <property type="match status" value="1"/>
</dbReference>
<dbReference type="OMA" id="KCAAVCH"/>
<evidence type="ECO:0000256" key="7">
    <source>
        <dbReference type="ARBA" id="ARBA00023015"/>
    </source>
</evidence>
<evidence type="ECO:0000256" key="6">
    <source>
        <dbReference type="ARBA" id="ARBA00022833"/>
    </source>
</evidence>
<dbReference type="InterPro" id="IPR001841">
    <property type="entry name" value="Znf_RING"/>
</dbReference>
<evidence type="ECO:0008006" key="17">
    <source>
        <dbReference type="Google" id="ProtNLM"/>
    </source>
</evidence>
<evidence type="ECO:0000256" key="1">
    <source>
        <dbReference type="ARBA" id="ARBA00004123"/>
    </source>
</evidence>
<dbReference type="PROSITE" id="PS51061">
    <property type="entry name" value="R3H"/>
    <property type="match status" value="1"/>
</dbReference>
<dbReference type="AlphaFoldDB" id="A0A7R8YW00"/>
<proteinExistence type="inferred from homology"/>
<evidence type="ECO:0000256" key="2">
    <source>
        <dbReference type="ARBA" id="ARBA00007269"/>
    </source>
</evidence>
<dbReference type="InterPro" id="IPR000967">
    <property type="entry name" value="Znf_NFX1"/>
</dbReference>
<dbReference type="EMBL" id="LR899011">
    <property type="protein sequence ID" value="CAD7086311.1"/>
    <property type="molecule type" value="Genomic_DNA"/>
</dbReference>
<dbReference type="Pfam" id="PF01422">
    <property type="entry name" value="zf-NF-X1"/>
    <property type="match status" value="7"/>
</dbReference>
<name>A0A7R8YW00_HERIL</name>
<dbReference type="CDD" id="cd02643">
    <property type="entry name" value="R3H_NF-X1"/>
    <property type="match status" value="1"/>
</dbReference>
<gene>
    <name evidence="15" type="ORF">HERILL_LOCUS9093</name>
</gene>
<evidence type="ECO:0000313" key="16">
    <source>
        <dbReference type="Proteomes" id="UP000594454"/>
    </source>
</evidence>
<comment type="subcellular location">
    <subcellularLocation>
        <location evidence="1">Nucleus</location>
    </subcellularLocation>
</comment>
<keyword evidence="3" id="KW-0479">Metal-binding</keyword>
<dbReference type="InterPro" id="IPR019787">
    <property type="entry name" value="Znf_PHD-finger"/>
</dbReference>
<keyword evidence="4" id="KW-0677">Repeat</keyword>
<dbReference type="GO" id="GO:0000981">
    <property type="term" value="F:DNA-binding transcription factor activity, RNA polymerase II-specific"/>
    <property type="evidence" value="ECO:0007669"/>
    <property type="project" value="TreeGrafter"/>
</dbReference>
<feature type="compositionally biased region" description="Polar residues" evidence="11">
    <location>
        <begin position="128"/>
        <end position="137"/>
    </location>
</feature>
<protein>
    <recommendedName>
        <fullName evidence="17">Protein shuttle craft</fullName>
    </recommendedName>
</protein>
<sequence>MSSYTSSSNQDEGGANGYVDFNQFLLQHNYIGGNSFAPQFNDFYNQAYSQVPYMPNMESNVFQPQPSTSALAQEQQRLSSDIASNSTLAPTAAEFIPRFSTMSLADTQPQVDFSFEAGNGASVDNRKPQASNSVQNENVRDRNPKEKRNTGAISKRSRHQYYDQQRYERNNNSNGGYNSNGQRPDNNNGRNNRRRDNWRNYRDINKSSPQKKPPDASLDNSPKHSNSSLDGEPIGVVSPRASELSLDSQKCSQRDKLIREIEARKLECLVCVEPIKGHHSVWSCSNCYHILHLVCTTKWASSSQSNDGWRCPACQNVTKTIPREYYCFCGKLKNPPYNRSDVAHSCGETCGRKDACPHPCTLLCHPGPCPPCQVMVQRECGCGRTKKSMQCCIREDIECDNKCEKLLNCELHECDESCHKGKCPSCKHKVDQQCYCSKVNRQVACTRESNEKKQFSCGKPCNKPLACGNHKCKDNCHAGDCKPCKLTPEVVTSCPCGKMMIKRDERKSCLDPVPTCTGVCGKTLKCGPPAAPHHCTSQCHSGNCPPCSKQTAVRCRCGNMDQMIKCRQLVTRADDARCKKRCTKKRSCGKHKCAQECCIDIDHICPMPCNHTLSCGKHKCDQSCHRGNCPPCYRSSFDELYCECGANVIYPPIPCGTKRPACNNPCTRQHPCDHPVQHNCHSGPTCPPCIVLTTKYCFGKHEQRKTIPCTQASFSCGLPCNKDLSCGRHKCIKPCHDGACQAPGEVCKQSCQTPRANCAHKCNAPCHDGDCPDTPCRETVEVTCECGNRKQTRTCHDFSSEYRRIATAQLASSMQEMQRGNMVDLKDILGPVKTTSNKTLECNEECKILERNRRLAIGLQIRNPDLQSKLLTRYSDFIRGWARKDPNLVKMIHDKLTELVKLSKESKQKSRSHSFPTMNREKRQLVHEMCGMFGVDSVAYDAEPNRNVVATAHKEKSWLPAMSIMEIMERESGQRRVPVPNNNAWGLKK</sequence>
<evidence type="ECO:0000256" key="3">
    <source>
        <dbReference type="ARBA" id="ARBA00022723"/>
    </source>
</evidence>
<dbReference type="SMART" id="SM00438">
    <property type="entry name" value="ZnF_NFX"/>
    <property type="match status" value="9"/>
</dbReference>